<dbReference type="SMART" id="SM00321">
    <property type="entry name" value="WSC"/>
    <property type="match status" value="2"/>
</dbReference>
<keyword evidence="4" id="KW-1133">Transmembrane helix</keyword>
<dbReference type="EMBL" id="KV425922">
    <property type="protein sequence ID" value="KZV98124.1"/>
    <property type="molecule type" value="Genomic_DNA"/>
</dbReference>
<dbReference type="STRING" id="1314781.A0A165LP55"/>
<comment type="subcellular location">
    <subcellularLocation>
        <location evidence="1">Membrane</location>
        <topology evidence="1">Single-pass membrane protein</topology>
    </subcellularLocation>
</comment>
<evidence type="ECO:0000256" key="2">
    <source>
        <dbReference type="ARBA" id="ARBA00022692"/>
    </source>
</evidence>
<keyword evidence="6" id="KW-0325">Glycoprotein</keyword>
<evidence type="ECO:0000259" key="8">
    <source>
        <dbReference type="PROSITE" id="PS51212"/>
    </source>
</evidence>
<dbReference type="PANTHER" id="PTHR24269">
    <property type="entry name" value="KREMEN PROTEIN"/>
    <property type="match status" value="1"/>
</dbReference>
<organism evidence="9 10">
    <name type="scientific">Exidia glandulosa HHB12029</name>
    <dbReference type="NCBI Taxonomy" id="1314781"/>
    <lineage>
        <taxon>Eukaryota</taxon>
        <taxon>Fungi</taxon>
        <taxon>Dikarya</taxon>
        <taxon>Basidiomycota</taxon>
        <taxon>Agaricomycotina</taxon>
        <taxon>Agaricomycetes</taxon>
        <taxon>Auriculariales</taxon>
        <taxon>Exidiaceae</taxon>
        <taxon>Exidia</taxon>
    </lineage>
</organism>
<evidence type="ECO:0000256" key="1">
    <source>
        <dbReference type="ARBA" id="ARBA00004167"/>
    </source>
</evidence>
<dbReference type="Pfam" id="PF01822">
    <property type="entry name" value="WSC"/>
    <property type="match status" value="2"/>
</dbReference>
<reference evidence="9 10" key="1">
    <citation type="journal article" date="2016" name="Mol. Biol. Evol.">
        <title>Comparative Genomics of Early-Diverging Mushroom-Forming Fungi Provides Insights into the Origins of Lignocellulose Decay Capabilities.</title>
        <authorList>
            <person name="Nagy L.G."/>
            <person name="Riley R."/>
            <person name="Tritt A."/>
            <person name="Adam C."/>
            <person name="Daum C."/>
            <person name="Floudas D."/>
            <person name="Sun H."/>
            <person name="Yadav J.S."/>
            <person name="Pangilinan J."/>
            <person name="Larsson K.H."/>
            <person name="Matsuura K."/>
            <person name="Barry K."/>
            <person name="Labutti K."/>
            <person name="Kuo R."/>
            <person name="Ohm R.A."/>
            <person name="Bhattacharya S.S."/>
            <person name="Shirouzu T."/>
            <person name="Yoshinaga Y."/>
            <person name="Martin F.M."/>
            <person name="Grigoriev I.V."/>
            <person name="Hibbett D.S."/>
        </authorList>
    </citation>
    <scope>NUCLEOTIDE SEQUENCE [LARGE SCALE GENOMIC DNA]</scope>
    <source>
        <strain evidence="9 10">HHB12029</strain>
    </source>
</reference>
<gene>
    <name evidence="9" type="ORF">EXIGLDRAFT_327652</name>
</gene>
<dbReference type="InterPro" id="IPR002889">
    <property type="entry name" value="WSC_carb-bd"/>
</dbReference>
<keyword evidence="10" id="KW-1185">Reference proteome</keyword>
<sequence length="271" mass="29647">MKLLAIVSLGLLCLAGVLASTWEENRLQAVLDRARDAPLPEGWRQLSACSIDHGQHRVFAPYSALAIQHHLLLKNTPNTCLQRCASGGFGYASVTNGNECWCSASEPVIDEKSSWNCNKPCSGDKSQNCGGRFHSAVYAHHTLPIYPALASALGNNAPVTWPIIHECLKDTNLGKSVLQEPIIVIYLQLNTPHMCTALCSSKQMPFAGVEDSGKCLCSKALLPDVPMDRFKKPKSECNMACTGNSQMGCGGEERLTLLRDKHWQRYGNHVQ</sequence>
<dbReference type="PROSITE" id="PS51212">
    <property type="entry name" value="WSC"/>
    <property type="match status" value="2"/>
</dbReference>
<dbReference type="InterPro" id="IPR051836">
    <property type="entry name" value="Kremen_rcpt"/>
</dbReference>
<dbReference type="AlphaFoldDB" id="A0A165LP55"/>
<name>A0A165LP55_EXIGL</name>
<feature type="domain" description="WSC" evidence="8">
    <location>
        <begin position="43"/>
        <end position="141"/>
    </location>
</feature>
<keyword evidence="5" id="KW-0472">Membrane</keyword>
<evidence type="ECO:0000313" key="10">
    <source>
        <dbReference type="Proteomes" id="UP000077266"/>
    </source>
</evidence>
<evidence type="ECO:0000256" key="7">
    <source>
        <dbReference type="SAM" id="SignalP"/>
    </source>
</evidence>
<evidence type="ECO:0000256" key="4">
    <source>
        <dbReference type="ARBA" id="ARBA00022989"/>
    </source>
</evidence>
<dbReference type="InParanoid" id="A0A165LP55"/>
<evidence type="ECO:0000313" key="9">
    <source>
        <dbReference type="EMBL" id="KZV98124.1"/>
    </source>
</evidence>
<feature type="chain" id="PRO_5007861821" description="WSC domain-containing protein" evidence="7">
    <location>
        <begin position="20"/>
        <end position="271"/>
    </location>
</feature>
<evidence type="ECO:0000256" key="3">
    <source>
        <dbReference type="ARBA" id="ARBA00022729"/>
    </source>
</evidence>
<evidence type="ECO:0000256" key="5">
    <source>
        <dbReference type="ARBA" id="ARBA00023136"/>
    </source>
</evidence>
<dbReference type="PANTHER" id="PTHR24269:SF16">
    <property type="entry name" value="PROTEIN SLG1"/>
    <property type="match status" value="1"/>
</dbReference>
<keyword evidence="3 7" id="KW-0732">Signal</keyword>
<proteinExistence type="predicted"/>
<dbReference type="Proteomes" id="UP000077266">
    <property type="component" value="Unassembled WGS sequence"/>
</dbReference>
<feature type="signal peptide" evidence="7">
    <location>
        <begin position="1"/>
        <end position="19"/>
    </location>
</feature>
<protein>
    <recommendedName>
        <fullName evidence="8">WSC domain-containing protein</fullName>
    </recommendedName>
</protein>
<evidence type="ECO:0000256" key="6">
    <source>
        <dbReference type="ARBA" id="ARBA00023180"/>
    </source>
</evidence>
<dbReference type="OrthoDB" id="5985073at2759"/>
<keyword evidence="2" id="KW-0812">Transmembrane</keyword>
<dbReference type="GO" id="GO:0005886">
    <property type="term" value="C:plasma membrane"/>
    <property type="evidence" value="ECO:0007669"/>
    <property type="project" value="TreeGrafter"/>
</dbReference>
<accession>A0A165LP55</accession>
<feature type="domain" description="WSC" evidence="8">
    <location>
        <begin position="161"/>
        <end position="261"/>
    </location>
</feature>